<name>A0ACD5Z8D2_AVESA</name>
<protein>
    <submittedName>
        <fullName evidence="1">Uncharacterized protein</fullName>
    </submittedName>
</protein>
<reference evidence="1" key="1">
    <citation type="submission" date="2021-05" db="EMBL/GenBank/DDBJ databases">
        <authorList>
            <person name="Scholz U."/>
            <person name="Mascher M."/>
            <person name="Fiebig A."/>
        </authorList>
    </citation>
    <scope>NUCLEOTIDE SEQUENCE [LARGE SCALE GENOMIC DNA]</scope>
</reference>
<proteinExistence type="predicted"/>
<organism evidence="1 2">
    <name type="scientific">Avena sativa</name>
    <name type="common">Oat</name>
    <dbReference type="NCBI Taxonomy" id="4498"/>
    <lineage>
        <taxon>Eukaryota</taxon>
        <taxon>Viridiplantae</taxon>
        <taxon>Streptophyta</taxon>
        <taxon>Embryophyta</taxon>
        <taxon>Tracheophyta</taxon>
        <taxon>Spermatophyta</taxon>
        <taxon>Magnoliopsida</taxon>
        <taxon>Liliopsida</taxon>
        <taxon>Poales</taxon>
        <taxon>Poaceae</taxon>
        <taxon>BOP clade</taxon>
        <taxon>Pooideae</taxon>
        <taxon>Poodae</taxon>
        <taxon>Poeae</taxon>
        <taxon>Poeae Chloroplast Group 1 (Aveneae type)</taxon>
        <taxon>Aveninae</taxon>
        <taxon>Avena</taxon>
    </lineage>
</organism>
<dbReference type="Proteomes" id="UP001732700">
    <property type="component" value="Chromosome 6C"/>
</dbReference>
<accession>A0ACD5Z8D2</accession>
<evidence type="ECO:0000313" key="2">
    <source>
        <dbReference type="Proteomes" id="UP001732700"/>
    </source>
</evidence>
<evidence type="ECO:0000313" key="1">
    <source>
        <dbReference type="EnsemblPlants" id="AVESA.00010b.r2.6CG1113070.1.CDS.1"/>
    </source>
</evidence>
<reference evidence="1" key="2">
    <citation type="submission" date="2025-09" db="UniProtKB">
        <authorList>
            <consortium name="EnsemblPlants"/>
        </authorList>
    </citation>
    <scope>IDENTIFICATION</scope>
</reference>
<sequence>MQLIHPQPSAMAPHFRGFLCLSTTFCVLLCMASAISPEGEALLHWKDTLLNSTAMNSWSHTNPTCYWDGVICDDADHVTGIGLPSSGLSGTLDAFSFATFRRLKIIDLGFNNLFGSIPTNISLLVTLTALYLGNNYLVGAIPYQLTMLPKIMELELQYNQLTNLDTANLSLSPSLRNIFLRGNKLTGTFPQFILNTTSVELQEIDLSSNAFSGLIPENLQDIAPNLWQLDLSSNMFSGHIPRSLSKLTKLFILDLSKNNLTGGIPTEIRNLSGLFELDLSRNMFSGGVPKDLGKLAGLEYLYMSWNMFSGEIPKELGNLTVLGTMDLSWNMLSGGLPRSFSRIQCMRTFDVGNNLHLGGDILLEAFANWTYPRLFNIANNTFTGSINPAFCQNGGSLQGLDLSGNLLSGLFPGCLWNLHDLTYMDLSRNAFVGDVPTSMVNTSSLEYVHLANNNFTGFFPAAIKNSEGLLSLDLGGNKFSGTIPTWIGASFPLIRILRLRSNMFHGSIPWQVSQLSHIQLLDLAENNLTGSIIVSFSNFTYINSMLDMIPVSIDMGDYASHDGQMDIVWKGHDYIFTRSIALMTGIDLSSNSLSGEIPSELLNLEAIRFLNLSRNNLSGPIPRNIGNLTDVESLDLSWNKLSGPIPSSISQLMFLNYLNLSNNLLSGEIPTGNQLQTLNDPSIYSNNLRLCGVALSIPCKNGSSPTRFVGATEVHHDLETIWLYYSVIAGTVFGFWVWFGVLFFCKIWRFAFFSCIDALYQKFMQKMKGT</sequence>
<keyword evidence="2" id="KW-1185">Reference proteome</keyword>
<dbReference type="EnsemblPlants" id="AVESA.00010b.r2.6CG1113070.1">
    <property type="protein sequence ID" value="AVESA.00010b.r2.6CG1113070.1.CDS.1"/>
    <property type="gene ID" value="AVESA.00010b.r2.6CG1113070"/>
</dbReference>